<evidence type="ECO:0000256" key="8">
    <source>
        <dbReference type="ARBA" id="ARBA00043980"/>
    </source>
</evidence>
<evidence type="ECO:0000256" key="5">
    <source>
        <dbReference type="ARBA" id="ARBA00022989"/>
    </source>
</evidence>
<evidence type="ECO:0000256" key="7">
    <source>
        <dbReference type="ARBA" id="ARBA00023136"/>
    </source>
</evidence>
<feature type="transmembrane region" description="Helical" evidence="9">
    <location>
        <begin position="391"/>
        <end position="411"/>
    </location>
</feature>
<dbReference type="OMA" id="WCEDEID"/>
<dbReference type="Gramene" id="Pp3c10_12270V3.3">
    <property type="protein sequence ID" value="Pp3c10_12270V3.3"/>
    <property type="gene ID" value="Pp3c10_12270"/>
</dbReference>
<keyword evidence="2" id="KW-0813">Transport</keyword>
<name>A0A2K1JYS3_PHYPA</name>
<feature type="transmembrane region" description="Helical" evidence="9">
    <location>
        <begin position="470"/>
        <end position="494"/>
    </location>
</feature>
<dbReference type="RefSeq" id="XP_024386612.1">
    <property type="nucleotide sequence ID" value="XM_024530844.2"/>
</dbReference>
<feature type="transmembrane region" description="Helical" evidence="9">
    <location>
        <begin position="432"/>
        <end position="450"/>
    </location>
</feature>
<dbReference type="STRING" id="3218.A0A2K1JYS3"/>
<evidence type="ECO:0000313" key="11">
    <source>
        <dbReference type="EnsemblPlants" id="Pp3c10_12270V3.1"/>
    </source>
</evidence>
<evidence type="ECO:0000313" key="12">
    <source>
        <dbReference type="Proteomes" id="UP000006727"/>
    </source>
</evidence>
<dbReference type="EMBL" id="ABEU02000010">
    <property type="protein sequence ID" value="PNR46665.1"/>
    <property type="molecule type" value="Genomic_DNA"/>
</dbReference>
<protein>
    <recommendedName>
        <fullName evidence="13">Chloroplast envelope membrane protein</fullName>
    </recommendedName>
</protein>
<evidence type="ECO:0000256" key="3">
    <source>
        <dbReference type="ARBA" id="ARBA00022692"/>
    </source>
</evidence>
<evidence type="ECO:0000256" key="9">
    <source>
        <dbReference type="SAM" id="Phobius"/>
    </source>
</evidence>
<dbReference type="EnsemblPlants" id="Pp3c10_12270V3.1">
    <property type="protein sequence ID" value="Pp3c10_12270V3.1"/>
    <property type="gene ID" value="Pp3c10_12270"/>
</dbReference>
<reference evidence="11" key="3">
    <citation type="submission" date="2020-12" db="UniProtKB">
        <authorList>
            <consortium name="EnsemblPlants"/>
        </authorList>
    </citation>
    <scope>IDENTIFICATION</scope>
</reference>
<dbReference type="PANTHER" id="PTHR33650">
    <property type="entry name" value="CHLOROPLAST ENVELOPE MEMBRANE PROTEIN-RELATED"/>
    <property type="match status" value="1"/>
</dbReference>
<evidence type="ECO:0000256" key="6">
    <source>
        <dbReference type="ARBA" id="ARBA00023065"/>
    </source>
</evidence>
<evidence type="ECO:0008006" key="13">
    <source>
        <dbReference type="Google" id="ProtNLM"/>
    </source>
</evidence>
<dbReference type="EnsemblPlants" id="Pp3c10_12270V3.3">
    <property type="protein sequence ID" value="Pp3c10_12270V3.3"/>
    <property type="gene ID" value="Pp3c10_12270"/>
</dbReference>
<keyword evidence="5 9" id="KW-1133">Transmembrane helix</keyword>
<comment type="subcellular location">
    <subcellularLocation>
        <location evidence="1">Membrane</location>
        <topology evidence="1">Multi-pass membrane protein</topology>
    </subcellularLocation>
</comment>
<dbReference type="GO" id="GO:0015386">
    <property type="term" value="F:potassium:proton antiporter activity"/>
    <property type="evidence" value="ECO:0000318"/>
    <property type="project" value="GO_Central"/>
</dbReference>
<keyword evidence="3 9" id="KW-0812">Transmembrane</keyword>
<evidence type="ECO:0000256" key="2">
    <source>
        <dbReference type="ARBA" id="ARBA00022448"/>
    </source>
</evidence>
<dbReference type="PaxDb" id="3218-PP1S141_29V6.2"/>
<dbReference type="Gramene" id="Pp3c10_12270V3.1">
    <property type="protein sequence ID" value="Pp3c10_12270V3.1"/>
    <property type="gene ID" value="Pp3c10_12270"/>
</dbReference>
<dbReference type="InterPro" id="IPR004282">
    <property type="entry name" value="CemA"/>
</dbReference>
<sequence>MTELHRWVLPNTASLSKIRRFHCSRKKAQCRPAAGKGYCPNDWNIGLTLGIGKGYWGVRNCFPLQGEFSRVGLDRGLRRDSHIQRLLEFQLGLSGTRWKSSRGLVEARAAGSPTPPRRSWFRRFLFESIEIPDLDIDHDIADELEIPRMYEDGIQFEERADAVVGEADAVDEMLENDRRFFRWKIKNEAQNDLRDYQASGADPDSRDWEDWLDDSWNQYGDNLAGRMDGWYEPSSNWEKDGVPRDPPSKPERGMKRTIKELLFRIFEPEDEVVDDLQFEERVFKFTSQTTAKFVGVLIFLPWITDFTIHDHVLVPFLQTYVEKVPLAAKILDVRESQKLKIIESLKLERQRLRFEAEIGKAPSLSDDELSEHIREEALELREEYRLENRQAFASLGSDFIAGLTILLLLVFNPQQVAIMRLTGERLFTNISDTGKAFIIILLTDIFLGYHSESGWETVSEMVLEHYGIEVSQAAIYIFVAIVPVTIDACFKLWVFRFFRTLSPSASATFREMQRH</sequence>
<accession>A0A2K1JYS3</accession>
<reference evidence="10 12" key="1">
    <citation type="journal article" date="2008" name="Science">
        <title>The Physcomitrella genome reveals evolutionary insights into the conquest of land by plants.</title>
        <authorList>
            <person name="Rensing S."/>
            <person name="Lang D."/>
            <person name="Zimmer A."/>
            <person name="Terry A."/>
            <person name="Salamov A."/>
            <person name="Shapiro H."/>
            <person name="Nishiyama T."/>
            <person name="Perroud P.-F."/>
            <person name="Lindquist E."/>
            <person name="Kamisugi Y."/>
            <person name="Tanahashi T."/>
            <person name="Sakakibara K."/>
            <person name="Fujita T."/>
            <person name="Oishi K."/>
            <person name="Shin-I T."/>
            <person name="Kuroki Y."/>
            <person name="Toyoda A."/>
            <person name="Suzuki Y."/>
            <person name="Hashimoto A."/>
            <person name="Yamaguchi K."/>
            <person name="Sugano A."/>
            <person name="Kohara Y."/>
            <person name="Fujiyama A."/>
            <person name="Anterola A."/>
            <person name="Aoki S."/>
            <person name="Ashton N."/>
            <person name="Barbazuk W.B."/>
            <person name="Barker E."/>
            <person name="Bennetzen J."/>
            <person name="Bezanilla M."/>
            <person name="Blankenship R."/>
            <person name="Cho S.H."/>
            <person name="Dutcher S."/>
            <person name="Estelle M."/>
            <person name="Fawcett J.A."/>
            <person name="Gundlach H."/>
            <person name="Hanada K."/>
            <person name="Heyl A."/>
            <person name="Hicks K.A."/>
            <person name="Hugh J."/>
            <person name="Lohr M."/>
            <person name="Mayer K."/>
            <person name="Melkozernov A."/>
            <person name="Murata T."/>
            <person name="Nelson D."/>
            <person name="Pils B."/>
            <person name="Prigge M."/>
            <person name="Reiss B."/>
            <person name="Renner T."/>
            <person name="Rombauts S."/>
            <person name="Rushton P."/>
            <person name="Sanderfoot A."/>
            <person name="Schween G."/>
            <person name="Shiu S.-H."/>
            <person name="Stueber K."/>
            <person name="Theodoulou F.L."/>
            <person name="Tu H."/>
            <person name="Van de Peer Y."/>
            <person name="Verrier P.J."/>
            <person name="Waters E."/>
            <person name="Wood A."/>
            <person name="Yang L."/>
            <person name="Cove D."/>
            <person name="Cuming A."/>
            <person name="Hasebe M."/>
            <person name="Lucas S."/>
            <person name="Mishler D.B."/>
            <person name="Reski R."/>
            <person name="Grigoriev I."/>
            <person name="Quatrano R.S."/>
            <person name="Boore J.L."/>
        </authorList>
    </citation>
    <scope>NUCLEOTIDE SEQUENCE [LARGE SCALE GENOMIC DNA]</scope>
    <source>
        <strain evidence="11 12">cv. Gransden 2004</strain>
    </source>
</reference>
<dbReference type="OrthoDB" id="1748043at2759"/>
<keyword evidence="7 9" id="KW-0472">Membrane</keyword>
<dbReference type="AlphaFoldDB" id="A0A2K1JYS3"/>
<keyword evidence="6" id="KW-0406">Ion transport</keyword>
<dbReference type="Proteomes" id="UP000006727">
    <property type="component" value="Chromosome 10"/>
</dbReference>
<dbReference type="Pfam" id="PF03040">
    <property type="entry name" value="CemA"/>
    <property type="match status" value="1"/>
</dbReference>
<keyword evidence="4" id="KW-0375">Hydrogen ion transport</keyword>
<dbReference type="PANTHER" id="PTHR33650:SF1">
    <property type="entry name" value="CHLOROPLAST ENVELOPE MEMBRANE PROTEIN"/>
    <property type="match status" value="1"/>
</dbReference>
<proteinExistence type="inferred from homology"/>
<comment type="similarity">
    <text evidence="8">Belongs to the CemA family.</text>
</comment>
<gene>
    <name evidence="11" type="primary">LOC112287636</name>
    <name evidence="10" type="ORF">PHYPA_013785</name>
</gene>
<reference evidence="10 12" key="2">
    <citation type="journal article" date="2018" name="Plant J.">
        <title>The Physcomitrella patens chromosome-scale assembly reveals moss genome structure and evolution.</title>
        <authorList>
            <person name="Lang D."/>
            <person name="Ullrich K.K."/>
            <person name="Murat F."/>
            <person name="Fuchs J."/>
            <person name="Jenkins J."/>
            <person name="Haas F.B."/>
            <person name="Piednoel M."/>
            <person name="Gundlach H."/>
            <person name="Van Bel M."/>
            <person name="Meyberg R."/>
            <person name="Vives C."/>
            <person name="Morata J."/>
            <person name="Symeonidi A."/>
            <person name="Hiss M."/>
            <person name="Muchero W."/>
            <person name="Kamisugi Y."/>
            <person name="Saleh O."/>
            <person name="Blanc G."/>
            <person name="Decker E.L."/>
            <person name="van Gessel N."/>
            <person name="Grimwood J."/>
            <person name="Hayes R.D."/>
            <person name="Graham S.W."/>
            <person name="Gunter L.E."/>
            <person name="McDaniel S.F."/>
            <person name="Hoernstein S.N.W."/>
            <person name="Larsson A."/>
            <person name="Li F.W."/>
            <person name="Perroud P.F."/>
            <person name="Phillips J."/>
            <person name="Ranjan P."/>
            <person name="Rokshar D.S."/>
            <person name="Rothfels C.J."/>
            <person name="Schneider L."/>
            <person name="Shu S."/>
            <person name="Stevenson D.W."/>
            <person name="Thummler F."/>
            <person name="Tillich M."/>
            <person name="Villarreal Aguilar J.C."/>
            <person name="Widiez T."/>
            <person name="Wong G.K."/>
            <person name="Wymore A."/>
            <person name="Zhang Y."/>
            <person name="Zimmer A.D."/>
            <person name="Quatrano R.S."/>
            <person name="Mayer K.F.X."/>
            <person name="Goodstein D."/>
            <person name="Casacuberta J.M."/>
            <person name="Vandepoele K."/>
            <person name="Reski R."/>
            <person name="Cuming A.C."/>
            <person name="Tuskan G.A."/>
            <person name="Maumus F."/>
            <person name="Salse J."/>
            <person name="Schmutz J."/>
            <person name="Rensing S.A."/>
        </authorList>
    </citation>
    <scope>NUCLEOTIDE SEQUENCE [LARGE SCALE GENOMIC DNA]</scope>
    <source>
        <strain evidence="11 12">cv. Gransden 2004</strain>
    </source>
</reference>
<evidence type="ECO:0000313" key="10">
    <source>
        <dbReference type="EMBL" id="PNR46665.1"/>
    </source>
</evidence>
<dbReference type="GeneID" id="112287636"/>
<dbReference type="GO" id="GO:0031969">
    <property type="term" value="C:chloroplast membrane"/>
    <property type="evidence" value="ECO:0000318"/>
    <property type="project" value="GO_Central"/>
</dbReference>
<dbReference type="GO" id="GO:0071805">
    <property type="term" value="P:potassium ion transmembrane transport"/>
    <property type="evidence" value="ECO:0000318"/>
    <property type="project" value="GO_Central"/>
</dbReference>
<organism evidence="10">
    <name type="scientific">Physcomitrium patens</name>
    <name type="common">Spreading-leaved earth moss</name>
    <name type="synonym">Physcomitrella patens</name>
    <dbReference type="NCBI Taxonomy" id="3218"/>
    <lineage>
        <taxon>Eukaryota</taxon>
        <taxon>Viridiplantae</taxon>
        <taxon>Streptophyta</taxon>
        <taxon>Embryophyta</taxon>
        <taxon>Bryophyta</taxon>
        <taxon>Bryophytina</taxon>
        <taxon>Bryopsida</taxon>
        <taxon>Funariidae</taxon>
        <taxon>Funariales</taxon>
        <taxon>Funariaceae</taxon>
        <taxon>Physcomitrium</taxon>
    </lineage>
</organism>
<keyword evidence="12" id="KW-1185">Reference proteome</keyword>
<dbReference type="GO" id="GO:1902600">
    <property type="term" value="P:proton transmembrane transport"/>
    <property type="evidence" value="ECO:0000318"/>
    <property type="project" value="GO_Central"/>
</dbReference>
<evidence type="ECO:0000256" key="4">
    <source>
        <dbReference type="ARBA" id="ARBA00022781"/>
    </source>
</evidence>
<evidence type="ECO:0000256" key="1">
    <source>
        <dbReference type="ARBA" id="ARBA00004141"/>
    </source>
</evidence>
<dbReference type="GO" id="GO:0051453">
    <property type="term" value="P:regulation of intracellular pH"/>
    <property type="evidence" value="ECO:0000318"/>
    <property type="project" value="GO_Central"/>
</dbReference>